<evidence type="ECO:0000313" key="6">
    <source>
        <dbReference type="EMBL" id="MEP1057250.1"/>
    </source>
</evidence>
<dbReference type="RefSeq" id="WP_190454239.1">
    <property type="nucleotide sequence ID" value="NZ_JAMPLM010000001.1"/>
</dbReference>
<evidence type="ECO:0000259" key="5">
    <source>
        <dbReference type="Pfam" id="PF00535"/>
    </source>
</evidence>
<comment type="similarity">
    <text evidence="2">Belongs to the glycosyltransferase 2 family.</text>
</comment>
<evidence type="ECO:0000256" key="4">
    <source>
        <dbReference type="ARBA" id="ARBA00022679"/>
    </source>
</evidence>
<keyword evidence="4" id="KW-0808">Transferase</keyword>
<dbReference type="InterPro" id="IPR029044">
    <property type="entry name" value="Nucleotide-diphossugar_trans"/>
</dbReference>
<keyword evidence="7" id="KW-1185">Reference proteome</keyword>
<dbReference type="SUPFAM" id="SSF53448">
    <property type="entry name" value="Nucleotide-diphospho-sugar transferases"/>
    <property type="match status" value="1"/>
</dbReference>
<organism evidence="6 7">
    <name type="scientific">Stenomitos frigidus AS-A4</name>
    <dbReference type="NCBI Taxonomy" id="2933935"/>
    <lineage>
        <taxon>Bacteria</taxon>
        <taxon>Bacillati</taxon>
        <taxon>Cyanobacteriota</taxon>
        <taxon>Cyanophyceae</taxon>
        <taxon>Leptolyngbyales</taxon>
        <taxon>Leptolyngbyaceae</taxon>
        <taxon>Stenomitos</taxon>
    </lineage>
</organism>
<gene>
    <name evidence="6" type="ORF">NDI38_02300</name>
</gene>
<proteinExistence type="inferred from homology"/>
<evidence type="ECO:0000256" key="3">
    <source>
        <dbReference type="ARBA" id="ARBA00022676"/>
    </source>
</evidence>
<evidence type="ECO:0000256" key="1">
    <source>
        <dbReference type="ARBA" id="ARBA00004776"/>
    </source>
</evidence>
<sequence length="304" mass="34130">MSTPPKEPVYIIIPVHNRKNITVQCLERLKQYKVLERYSIVIIDDGSTDGTGQTVRELYPQVEILSGDGNLWWTGAIALGMQYAYEQGAEFFIWLNDDCQFAADTLSHLVDFGQSHPNSIIGCQGFEAGTAGVIAFGGKRKTWQGYRFLEAAIGQVIPCDLLSGNIVCIPRTVVETIGYPDPRLVPHYGGDSLFLIRAKKAGFSLFVDATTTVFNLPGESALYPTRWLLQPGDPLKLLKLIFVPQSGLSWRVWLRLNWEAYSVWGIVMFLKKYSSILLITLLRFLPLSLRQQFSKLTSAHEPNN</sequence>
<dbReference type="EMBL" id="JAMPLM010000001">
    <property type="protein sequence ID" value="MEP1057250.1"/>
    <property type="molecule type" value="Genomic_DNA"/>
</dbReference>
<reference evidence="6 7" key="1">
    <citation type="submission" date="2022-04" db="EMBL/GenBank/DDBJ databases">
        <title>Positive selection, recombination, and allopatry shape intraspecific diversity of widespread and dominant cyanobacteria.</title>
        <authorList>
            <person name="Wei J."/>
            <person name="Shu W."/>
            <person name="Hu C."/>
        </authorList>
    </citation>
    <scope>NUCLEOTIDE SEQUENCE [LARGE SCALE GENOMIC DNA]</scope>
    <source>
        <strain evidence="6 7">AS-A4</strain>
    </source>
</reference>
<protein>
    <submittedName>
        <fullName evidence="6">Glycosyltransferase family 2 protein</fullName>
    </submittedName>
</protein>
<dbReference type="Pfam" id="PF00535">
    <property type="entry name" value="Glycos_transf_2"/>
    <property type="match status" value="1"/>
</dbReference>
<accession>A0ABV0KDI1</accession>
<dbReference type="InterPro" id="IPR001173">
    <property type="entry name" value="Glyco_trans_2-like"/>
</dbReference>
<name>A0ABV0KDI1_9CYAN</name>
<comment type="pathway">
    <text evidence="1">Cell wall biogenesis; cell wall polysaccharide biosynthesis.</text>
</comment>
<dbReference type="Gene3D" id="3.90.550.10">
    <property type="entry name" value="Spore Coat Polysaccharide Biosynthesis Protein SpsA, Chain A"/>
    <property type="match status" value="1"/>
</dbReference>
<evidence type="ECO:0000256" key="2">
    <source>
        <dbReference type="ARBA" id="ARBA00006739"/>
    </source>
</evidence>
<feature type="domain" description="Glycosyltransferase 2-like" evidence="5">
    <location>
        <begin position="11"/>
        <end position="130"/>
    </location>
</feature>
<evidence type="ECO:0000313" key="7">
    <source>
        <dbReference type="Proteomes" id="UP001476950"/>
    </source>
</evidence>
<dbReference type="PANTHER" id="PTHR43179">
    <property type="entry name" value="RHAMNOSYLTRANSFERASE WBBL"/>
    <property type="match status" value="1"/>
</dbReference>
<keyword evidence="3" id="KW-0328">Glycosyltransferase</keyword>
<dbReference type="PANTHER" id="PTHR43179:SF12">
    <property type="entry name" value="GALACTOFURANOSYLTRANSFERASE GLFT2"/>
    <property type="match status" value="1"/>
</dbReference>
<dbReference type="Proteomes" id="UP001476950">
    <property type="component" value="Unassembled WGS sequence"/>
</dbReference>
<comment type="caution">
    <text evidence="6">The sequence shown here is derived from an EMBL/GenBank/DDBJ whole genome shotgun (WGS) entry which is preliminary data.</text>
</comment>